<keyword evidence="3" id="KW-0268">Exocytosis</keyword>
<keyword evidence="2" id="KW-0813">Transport</keyword>
<dbReference type="AlphaFoldDB" id="A0A8C9SCZ1"/>
<evidence type="ECO:0000256" key="6">
    <source>
        <dbReference type="ARBA" id="ARBA00034103"/>
    </source>
</evidence>
<dbReference type="GO" id="GO:0006836">
    <property type="term" value="P:neurotransmitter transport"/>
    <property type="evidence" value="ECO:0007669"/>
    <property type="project" value="UniProtKB-KW"/>
</dbReference>
<dbReference type="OrthoDB" id="8955697at2759"/>
<proteinExistence type="inferred from homology"/>
<organism evidence="8 9">
    <name type="scientific">Scleropages formosus</name>
    <name type="common">Asian bonytongue</name>
    <name type="synonym">Osteoglossum formosum</name>
    <dbReference type="NCBI Taxonomy" id="113540"/>
    <lineage>
        <taxon>Eukaryota</taxon>
        <taxon>Metazoa</taxon>
        <taxon>Chordata</taxon>
        <taxon>Craniata</taxon>
        <taxon>Vertebrata</taxon>
        <taxon>Euteleostomi</taxon>
        <taxon>Actinopterygii</taxon>
        <taxon>Neopterygii</taxon>
        <taxon>Teleostei</taxon>
        <taxon>Osteoglossocephala</taxon>
        <taxon>Osteoglossomorpha</taxon>
        <taxon>Osteoglossiformes</taxon>
        <taxon>Osteoglossidae</taxon>
        <taxon>Scleropages</taxon>
    </lineage>
</organism>
<comment type="subcellular location">
    <subcellularLocation>
        <location evidence="6">Synapse</location>
    </subcellularLocation>
</comment>
<evidence type="ECO:0000313" key="8">
    <source>
        <dbReference type="Ensembl" id="ENSSFOP00015034896.1"/>
    </source>
</evidence>
<dbReference type="GO" id="GO:0019905">
    <property type="term" value="F:syntaxin binding"/>
    <property type="evidence" value="ECO:0007669"/>
    <property type="project" value="InterPro"/>
</dbReference>
<evidence type="ECO:0000256" key="2">
    <source>
        <dbReference type="ARBA" id="ARBA00022448"/>
    </source>
</evidence>
<dbReference type="CDD" id="cd22809">
    <property type="entry name" value="Complexin_NTD_CPLX_III_IV"/>
    <property type="match status" value="1"/>
</dbReference>
<dbReference type="Proteomes" id="UP000694397">
    <property type="component" value="Chromosome 18"/>
</dbReference>
<keyword evidence="4" id="KW-0532">Neurotransmitter transport</keyword>
<sequence length="153" mass="16615">MDSVVKKTLTAPIKQFTGCISGGKESEGWTKRGGKMKKGSKGKSAPSRTKQAGLDANQMRAYQADLEKERQLREARNAQKNAERAAMRAHYRSKYCLPKVRRLSCLSAKDEGNNLFSAFQGLSLNLGMMSGNAQTATATPTPSAPGGEQCRLM</sequence>
<dbReference type="GO" id="GO:0006887">
    <property type="term" value="P:exocytosis"/>
    <property type="evidence" value="ECO:0007669"/>
    <property type="project" value="UniProtKB-KW"/>
</dbReference>
<feature type="region of interest" description="Disordered" evidence="7">
    <location>
        <begin position="133"/>
        <end position="153"/>
    </location>
</feature>
<accession>A0A8C9SCZ1</accession>
<evidence type="ECO:0000256" key="5">
    <source>
        <dbReference type="ARBA" id="ARBA00023018"/>
    </source>
</evidence>
<dbReference type="Pfam" id="PF05835">
    <property type="entry name" value="Synaphin"/>
    <property type="match status" value="1"/>
</dbReference>
<dbReference type="InterPro" id="IPR008849">
    <property type="entry name" value="Synaphin"/>
</dbReference>
<dbReference type="GeneTree" id="ENSGT01060000248708"/>
<evidence type="ECO:0000256" key="1">
    <source>
        <dbReference type="ARBA" id="ARBA00005396"/>
    </source>
</evidence>
<protein>
    <recommendedName>
        <fullName evidence="10">Complexin-3-like</fullName>
    </recommendedName>
</protein>
<dbReference type="Ensembl" id="ENSSFOT00015035278.2">
    <property type="protein sequence ID" value="ENSSFOP00015034896.1"/>
    <property type="gene ID" value="ENSSFOG00015022224.2"/>
</dbReference>
<feature type="compositionally biased region" description="Basic residues" evidence="7">
    <location>
        <begin position="32"/>
        <end position="41"/>
    </location>
</feature>
<evidence type="ECO:0000256" key="7">
    <source>
        <dbReference type="SAM" id="MobiDB-lite"/>
    </source>
</evidence>
<reference evidence="8" key="3">
    <citation type="submission" date="2025-09" db="UniProtKB">
        <authorList>
            <consortium name="Ensembl"/>
        </authorList>
    </citation>
    <scope>IDENTIFICATION</scope>
</reference>
<reference evidence="8" key="2">
    <citation type="submission" date="2025-08" db="UniProtKB">
        <authorList>
            <consortium name="Ensembl"/>
        </authorList>
    </citation>
    <scope>IDENTIFICATION</scope>
</reference>
<evidence type="ECO:0000256" key="3">
    <source>
        <dbReference type="ARBA" id="ARBA00022483"/>
    </source>
</evidence>
<keyword evidence="5" id="KW-0770">Synapse</keyword>
<dbReference type="GO" id="GO:0045202">
    <property type="term" value="C:synapse"/>
    <property type="evidence" value="ECO:0007669"/>
    <property type="project" value="UniProtKB-SubCell"/>
</dbReference>
<comment type="similarity">
    <text evidence="1">Belongs to the complexin/synaphin family.</text>
</comment>
<evidence type="ECO:0000256" key="4">
    <source>
        <dbReference type="ARBA" id="ARBA00022775"/>
    </source>
</evidence>
<evidence type="ECO:0008006" key="10">
    <source>
        <dbReference type="Google" id="ProtNLM"/>
    </source>
</evidence>
<reference evidence="8 9" key="1">
    <citation type="submission" date="2019-04" db="EMBL/GenBank/DDBJ databases">
        <authorList>
            <consortium name="Wellcome Sanger Institute Data Sharing"/>
        </authorList>
    </citation>
    <scope>NUCLEOTIDE SEQUENCE [LARGE SCALE GENOMIC DNA]</scope>
</reference>
<name>A0A8C9SCZ1_SCLFO</name>
<feature type="region of interest" description="Disordered" evidence="7">
    <location>
        <begin position="22"/>
        <end position="55"/>
    </location>
</feature>
<feature type="compositionally biased region" description="Low complexity" evidence="7">
    <location>
        <begin position="133"/>
        <end position="145"/>
    </location>
</feature>
<evidence type="ECO:0000313" key="9">
    <source>
        <dbReference type="Proteomes" id="UP000694397"/>
    </source>
</evidence>
<gene>
    <name evidence="8" type="primary">si:ch211-81a5.8</name>
</gene>
<keyword evidence="9" id="KW-1185">Reference proteome</keyword>